<protein>
    <submittedName>
        <fullName evidence="1">Arylamine N-acetyltransferase</fullName>
    </submittedName>
</protein>
<evidence type="ECO:0000313" key="2">
    <source>
        <dbReference type="Proteomes" id="UP000306037"/>
    </source>
</evidence>
<dbReference type="AlphaFoldDB" id="A0A4U2MEB7"/>
<proteinExistence type="predicted"/>
<organism evidence="1 2">
    <name type="scientific">Bacillus wiedmannii</name>
    <dbReference type="NCBI Taxonomy" id="1890302"/>
    <lineage>
        <taxon>Bacteria</taxon>
        <taxon>Bacillati</taxon>
        <taxon>Bacillota</taxon>
        <taxon>Bacilli</taxon>
        <taxon>Bacillales</taxon>
        <taxon>Bacillaceae</taxon>
        <taxon>Bacillus</taxon>
        <taxon>Bacillus cereus group</taxon>
    </lineage>
</organism>
<dbReference type="Proteomes" id="UP000306037">
    <property type="component" value="Unassembled WGS sequence"/>
</dbReference>
<keyword evidence="1" id="KW-0808">Transferase</keyword>
<comment type="caution">
    <text evidence="1">The sequence shown here is derived from an EMBL/GenBank/DDBJ whole genome shotgun (WGS) entry which is preliminary data.</text>
</comment>
<accession>A0A4U2MEB7</accession>
<evidence type="ECO:0000313" key="1">
    <source>
        <dbReference type="EMBL" id="TKH09173.1"/>
    </source>
</evidence>
<reference evidence="1 2" key="1">
    <citation type="journal article" date="2019" name="Environ. Microbiol.">
        <title>An active ?-lactamase is a part of an orchestrated cell wall stress resistance network of Bacillus subtilis and related rhizosphere species.</title>
        <authorList>
            <person name="Bucher T."/>
            <person name="Keren-Paz A."/>
            <person name="Hausser J."/>
            <person name="Olender T."/>
            <person name="Cytryn E."/>
            <person name="Kolodkin-Gal I."/>
        </authorList>
    </citation>
    <scope>NUCLEOTIDE SEQUENCE [LARGE SCALE GENOMIC DNA]</scope>
    <source>
        <strain evidence="1 2">I71</strain>
    </source>
</reference>
<dbReference type="EMBL" id="SZOM01000381">
    <property type="protein sequence ID" value="TKH09173.1"/>
    <property type="molecule type" value="Genomic_DNA"/>
</dbReference>
<name>A0A4U2MEB7_9BACI</name>
<sequence>HVSLTNKNYTETFKGTKNKSPIESKDYARILRESFGITQVKYVGKTLERG</sequence>
<gene>
    <name evidence="1" type="ORF">FC694_28300</name>
</gene>
<dbReference type="InterPro" id="IPR053710">
    <property type="entry name" value="Arylamine_NAT_domain_sf"/>
</dbReference>
<feature type="non-terminal residue" evidence="1">
    <location>
        <position position="1"/>
    </location>
</feature>
<dbReference type="Gene3D" id="3.30.2140.20">
    <property type="match status" value="1"/>
</dbReference>
<dbReference type="GO" id="GO:0016740">
    <property type="term" value="F:transferase activity"/>
    <property type="evidence" value="ECO:0007669"/>
    <property type="project" value="UniProtKB-KW"/>
</dbReference>